<comment type="similarity">
    <text evidence="1 2">Belongs to the dTDP-4-dehydrorhamnose reductase family.</text>
</comment>
<dbReference type="InterPro" id="IPR005913">
    <property type="entry name" value="dTDP_dehydrorham_reduct"/>
</dbReference>
<dbReference type="Gene3D" id="3.40.50.720">
    <property type="entry name" value="NAD(P)-binding Rossmann-like Domain"/>
    <property type="match status" value="1"/>
</dbReference>
<sequence length="304" mass="31858">MSQRIVVTGAGGMLGRVLTDQARRAGHEVLALTSSECDITDRESVRRHVAAGDVVINCAAYTQVDAAETDEARAYEVNAVGAGNIAQVCAQTGADLVHVSTDYVFNGVFEGDRRPYEVDDETGPINAYGRTKLAGEQAVLAAKPDAHVVRTAWVYKGGEGTDFVATMRRLAAGDKVIDVVDDQIGSPTYVDDLAAALLQLAGGGVDAPVLHAVNSGVASRFELAQATFAAVGADPERVRPVGSDRHPRPATRPNYTALSQQRSVAAGLTGLRDWRDALLAAVGTHEGKTTADRNGVAGQLPSTP</sequence>
<dbReference type="GO" id="GO:0019305">
    <property type="term" value="P:dTDP-rhamnose biosynthetic process"/>
    <property type="evidence" value="ECO:0007669"/>
    <property type="project" value="UniProtKB-UniPathway"/>
</dbReference>
<dbReference type="Proteomes" id="UP000069620">
    <property type="component" value="Unassembled WGS sequence"/>
</dbReference>
<dbReference type="OrthoDB" id="9803892at2"/>
<dbReference type="PANTHER" id="PTHR10491">
    <property type="entry name" value="DTDP-4-DEHYDRORHAMNOSE REDUCTASE"/>
    <property type="match status" value="1"/>
</dbReference>
<evidence type="ECO:0000313" key="5">
    <source>
        <dbReference type="Proteomes" id="UP000069620"/>
    </source>
</evidence>
<dbReference type="InterPro" id="IPR029903">
    <property type="entry name" value="RmlD-like-bd"/>
</dbReference>
<gene>
    <name evidence="4" type="ORF">RMCB_5870</name>
</gene>
<dbReference type="InterPro" id="IPR036291">
    <property type="entry name" value="NAD(P)-bd_dom_sf"/>
</dbReference>
<feature type="domain" description="RmlD-like substrate binding" evidence="3">
    <location>
        <begin position="4"/>
        <end position="282"/>
    </location>
</feature>
<dbReference type="GO" id="GO:0008831">
    <property type="term" value="F:dTDP-4-dehydrorhamnose reductase activity"/>
    <property type="evidence" value="ECO:0007669"/>
    <property type="project" value="UniProtKB-EC"/>
</dbReference>
<dbReference type="Pfam" id="PF04321">
    <property type="entry name" value="RmlD_sub_bind"/>
    <property type="match status" value="1"/>
</dbReference>
<protein>
    <recommendedName>
        <fullName evidence="2">dTDP-4-dehydrorhamnose reductase</fullName>
        <ecNumber evidence="2">1.1.1.133</ecNumber>
    </recommendedName>
</protein>
<keyword evidence="5" id="KW-1185">Reference proteome</keyword>
<dbReference type="STRING" id="146020.RMCB_5870"/>
<dbReference type="EMBL" id="BCSX01000051">
    <property type="protein sequence ID" value="GAS91774.1"/>
    <property type="molecule type" value="Genomic_DNA"/>
</dbReference>
<dbReference type="PANTHER" id="PTHR10491:SF4">
    <property type="entry name" value="METHIONINE ADENOSYLTRANSFERASE 2 SUBUNIT BETA"/>
    <property type="match status" value="1"/>
</dbReference>
<evidence type="ECO:0000256" key="1">
    <source>
        <dbReference type="ARBA" id="ARBA00010944"/>
    </source>
</evidence>
<comment type="caution">
    <text evidence="4">The sequence shown here is derived from an EMBL/GenBank/DDBJ whole genome shotgun (WGS) entry which is preliminary data.</text>
</comment>
<proteinExistence type="inferred from homology"/>
<evidence type="ECO:0000313" key="4">
    <source>
        <dbReference type="EMBL" id="GAS91774.1"/>
    </source>
</evidence>
<dbReference type="CDD" id="cd05254">
    <property type="entry name" value="dTDP_HR_like_SDR_e"/>
    <property type="match status" value="1"/>
</dbReference>
<comment type="pathway">
    <text evidence="2">Carbohydrate biosynthesis; dTDP-L-rhamnose biosynthesis.</text>
</comment>
<keyword evidence="2" id="KW-0560">Oxidoreductase</keyword>
<dbReference type="UniPathway" id="UPA00124"/>
<reference evidence="5" key="2">
    <citation type="submission" date="2016-02" db="EMBL/GenBank/DDBJ databases">
        <title>Draft genome sequence of five rapidly growing Mycobacterium species.</title>
        <authorList>
            <person name="Katahira K."/>
            <person name="Gotou Y."/>
            <person name="Iida K."/>
            <person name="Ogura Y."/>
            <person name="Hayashi T."/>
        </authorList>
    </citation>
    <scope>NUCLEOTIDE SEQUENCE [LARGE SCALE GENOMIC DNA]</scope>
    <source>
        <strain evidence="5">JCM15654</strain>
    </source>
</reference>
<keyword evidence="2" id="KW-0521">NADP</keyword>
<comment type="function">
    <text evidence="2">Catalyzes the reduction of dTDP-6-deoxy-L-lyxo-4-hexulose to yield dTDP-L-rhamnose.</text>
</comment>
<evidence type="ECO:0000259" key="3">
    <source>
        <dbReference type="Pfam" id="PF04321"/>
    </source>
</evidence>
<dbReference type="RefSeq" id="WP_062831571.1">
    <property type="nucleotide sequence ID" value="NZ_BCSX01000051.1"/>
</dbReference>
<evidence type="ECO:0000256" key="2">
    <source>
        <dbReference type="RuleBase" id="RU364082"/>
    </source>
</evidence>
<dbReference type="NCBIfam" id="TIGR01214">
    <property type="entry name" value="rmlD"/>
    <property type="match status" value="1"/>
</dbReference>
<reference evidence="5" key="1">
    <citation type="journal article" date="2016" name="Genome Announc.">
        <title>Draft Genome Sequences of Five Rapidly Growing Mycobacterium Species, M. thermoresistibile, M. fortuitum subsp. acetamidolyticum, M. canariasense, M. brisbanense, and M. novocastrense.</title>
        <authorList>
            <person name="Katahira K."/>
            <person name="Ogura Y."/>
            <person name="Gotoh Y."/>
            <person name="Hayashi T."/>
        </authorList>
    </citation>
    <scope>NUCLEOTIDE SEQUENCE [LARGE SCALE GENOMIC DNA]</scope>
    <source>
        <strain evidence="5">JCM15654</strain>
    </source>
</reference>
<name>A0A117I7J8_9MYCO</name>
<dbReference type="Gene3D" id="3.90.25.10">
    <property type="entry name" value="UDP-galactose 4-epimerase, domain 1"/>
    <property type="match status" value="1"/>
</dbReference>
<accession>A0A117I7J8</accession>
<dbReference type="EC" id="1.1.1.133" evidence="2"/>
<dbReference type="GO" id="GO:0005829">
    <property type="term" value="C:cytosol"/>
    <property type="evidence" value="ECO:0007669"/>
    <property type="project" value="TreeGrafter"/>
</dbReference>
<dbReference type="AlphaFoldDB" id="A0A117I7J8"/>
<dbReference type="SUPFAM" id="SSF51735">
    <property type="entry name" value="NAD(P)-binding Rossmann-fold domains"/>
    <property type="match status" value="1"/>
</dbReference>
<organism evidence="4 5">
    <name type="scientific">Mycolicibacterium brisbanense</name>
    <dbReference type="NCBI Taxonomy" id="146020"/>
    <lineage>
        <taxon>Bacteria</taxon>
        <taxon>Bacillati</taxon>
        <taxon>Actinomycetota</taxon>
        <taxon>Actinomycetes</taxon>
        <taxon>Mycobacteriales</taxon>
        <taxon>Mycobacteriaceae</taxon>
        <taxon>Mycolicibacterium</taxon>
    </lineage>
</organism>